<keyword evidence="2" id="KW-1185">Reference proteome</keyword>
<comment type="caution">
    <text evidence="1">The sequence shown here is derived from an EMBL/GenBank/DDBJ whole genome shotgun (WGS) entry which is preliminary data.</text>
</comment>
<reference evidence="2" key="1">
    <citation type="journal article" date="2019" name="Int. J. Syst. Evol. Microbiol.">
        <title>The Global Catalogue of Microorganisms (GCM) 10K type strain sequencing project: providing services to taxonomists for standard genome sequencing and annotation.</title>
        <authorList>
            <consortium name="The Broad Institute Genomics Platform"/>
            <consortium name="The Broad Institute Genome Sequencing Center for Infectious Disease"/>
            <person name="Wu L."/>
            <person name="Ma J."/>
        </authorList>
    </citation>
    <scope>NUCLEOTIDE SEQUENCE [LARGE SCALE GENOMIC DNA]</scope>
    <source>
        <strain evidence="2">NBRC 106348</strain>
    </source>
</reference>
<protein>
    <recommendedName>
        <fullName evidence="3">DUF5666 domain-containing protein</fullName>
    </recommendedName>
</protein>
<name>A0ABQ6I7T3_9MICO</name>
<organism evidence="1 2">
    <name type="scientific">Luteimicrobium album</name>
    <dbReference type="NCBI Taxonomy" id="1054550"/>
    <lineage>
        <taxon>Bacteria</taxon>
        <taxon>Bacillati</taxon>
        <taxon>Actinomycetota</taxon>
        <taxon>Actinomycetes</taxon>
        <taxon>Micrococcales</taxon>
        <taxon>Luteimicrobium</taxon>
    </lineage>
</organism>
<evidence type="ECO:0000313" key="1">
    <source>
        <dbReference type="EMBL" id="GMA26208.1"/>
    </source>
</evidence>
<gene>
    <name evidence="1" type="ORF">GCM10025864_39670</name>
</gene>
<dbReference type="Proteomes" id="UP001157091">
    <property type="component" value="Unassembled WGS sequence"/>
</dbReference>
<dbReference type="EMBL" id="BSUK01000001">
    <property type="protein sequence ID" value="GMA26208.1"/>
    <property type="molecule type" value="Genomic_DNA"/>
</dbReference>
<sequence>MLPALPRVGFVLAVTATLATVAFEDGSSADSLSWVSSGYTPAVGDRVLVLPSDTGWVVASKVTPRPAFTVSTDVTVTPTPLTVYERVEMQGTVQEVWGRGRTRPSRAGTSRR</sequence>
<accession>A0ABQ6I7T3</accession>
<proteinExistence type="predicted"/>
<evidence type="ECO:0008006" key="3">
    <source>
        <dbReference type="Google" id="ProtNLM"/>
    </source>
</evidence>
<evidence type="ECO:0000313" key="2">
    <source>
        <dbReference type="Proteomes" id="UP001157091"/>
    </source>
</evidence>